<comment type="subcellular location">
    <subcellularLocation>
        <location evidence="1">Cell membrane</location>
        <topology evidence="1">Multi-pass membrane protein</topology>
    </subcellularLocation>
</comment>
<feature type="transmembrane region" description="Helical" evidence="6">
    <location>
        <begin position="293"/>
        <end position="314"/>
    </location>
</feature>
<dbReference type="InterPro" id="IPR003838">
    <property type="entry name" value="ABC3_permease_C"/>
</dbReference>
<evidence type="ECO:0000313" key="9">
    <source>
        <dbReference type="EMBL" id="ELR68419.1"/>
    </source>
</evidence>
<proteinExistence type="predicted"/>
<feature type="transmembrane region" description="Helical" evidence="6">
    <location>
        <begin position="436"/>
        <end position="455"/>
    </location>
</feature>
<evidence type="ECO:0000256" key="1">
    <source>
        <dbReference type="ARBA" id="ARBA00004651"/>
    </source>
</evidence>
<feature type="transmembrane region" description="Helical" evidence="6">
    <location>
        <begin position="388"/>
        <end position="415"/>
    </location>
</feature>
<feature type="domain" description="ABC3 transporter permease C-terminal" evidence="7">
    <location>
        <begin position="688"/>
        <end position="800"/>
    </location>
</feature>
<keyword evidence="4 6" id="KW-1133">Transmembrane helix</keyword>
<evidence type="ECO:0000259" key="7">
    <source>
        <dbReference type="Pfam" id="PF02687"/>
    </source>
</evidence>
<evidence type="ECO:0000313" key="10">
    <source>
        <dbReference type="Proteomes" id="UP000011135"/>
    </source>
</evidence>
<keyword evidence="3 6" id="KW-0812">Transmembrane</keyword>
<reference evidence="9 10" key="1">
    <citation type="submission" date="2012-12" db="EMBL/GenBank/DDBJ databases">
        <title>Genome assembly of Fulvivirga imtechensis AK7.</title>
        <authorList>
            <person name="Nupur N."/>
            <person name="Khatri I."/>
            <person name="Kumar R."/>
            <person name="Subramanian S."/>
            <person name="Pinnaka A."/>
        </authorList>
    </citation>
    <scope>NUCLEOTIDE SEQUENCE [LARGE SCALE GENOMIC DNA]</scope>
    <source>
        <strain evidence="9 10">AK7</strain>
    </source>
</reference>
<dbReference type="GO" id="GO:0005886">
    <property type="term" value="C:plasma membrane"/>
    <property type="evidence" value="ECO:0007669"/>
    <property type="project" value="UniProtKB-SubCell"/>
</dbReference>
<dbReference type="EMBL" id="AMZN01000115">
    <property type="protein sequence ID" value="ELR68419.1"/>
    <property type="molecule type" value="Genomic_DNA"/>
</dbReference>
<dbReference type="OrthoDB" id="5933722at2"/>
<dbReference type="RefSeq" id="WP_009583304.1">
    <property type="nucleotide sequence ID" value="NZ_AMZN01000115.1"/>
</dbReference>
<feature type="domain" description="ABC3 transporter permease C-terminal" evidence="7">
    <location>
        <begin position="300"/>
        <end position="415"/>
    </location>
</feature>
<keyword evidence="5 6" id="KW-0472">Membrane</keyword>
<dbReference type="PANTHER" id="PTHR30572:SF18">
    <property type="entry name" value="ABC-TYPE MACROLIDE FAMILY EXPORT SYSTEM PERMEASE COMPONENT 2"/>
    <property type="match status" value="1"/>
</dbReference>
<evidence type="ECO:0000259" key="8">
    <source>
        <dbReference type="Pfam" id="PF12704"/>
    </source>
</evidence>
<feature type="transmembrane region" description="Helical" evidence="6">
    <location>
        <begin position="720"/>
        <end position="748"/>
    </location>
</feature>
<dbReference type="InterPro" id="IPR050250">
    <property type="entry name" value="Macrolide_Exporter_MacB"/>
</dbReference>
<dbReference type="AlphaFoldDB" id="L8JLM9"/>
<feature type="transmembrane region" description="Helical" evidence="6">
    <location>
        <begin position="20"/>
        <end position="41"/>
    </location>
</feature>
<evidence type="ECO:0000256" key="2">
    <source>
        <dbReference type="ARBA" id="ARBA00022475"/>
    </source>
</evidence>
<gene>
    <name evidence="9" type="ORF">C900_00387</name>
</gene>
<dbReference type="PANTHER" id="PTHR30572">
    <property type="entry name" value="MEMBRANE COMPONENT OF TRANSPORTER-RELATED"/>
    <property type="match status" value="1"/>
</dbReference>
<feature type="transmembrane region" description="Helical" evidence="6">
    <location>
        <begin position="350"/>
        <end position="368"/>
    </location>
</feature>
<feature type="transmembrane region" description="Helical" evidence="6">
    <location>
        <begin position="684"/>
        <end position="708"/>
    </location>
</feature>
<dbReference type="eggNOG" id="COG0577">
    <property type="taxonomic scope" value="Bacteria"/>
</dbReference>
<comment type="caution">
    <text evidence="9">The sequence shown here is derived from an EMBL/GenBank/DDBJ whole genome shotgun (WGS) entry which is preliminary data.</text>
</comment>
<dbReference type="InterPro" id="IPR025857">
    <property type="entry name" value="MacB_PCD"/>
</dbReference>
<feature type="domain" description="MacB-like periplasmic core" evidence="8">
    <location>
        <begin position="21"/>
        <end position="245"/>
    </location>
</feature>
<evidence type="ECO:0000256" key="6">
    <source>
        <dbReference type="SAM" id="Phobius"/>
    </source>
</evidence>
<dbReference type="Pfam" id="PF12704">
    <property type="entry name" value="MacB_PCD"/>
    <property type="match status" value="1"/>
</dbReference>
<evidence type="ECO:0000256" key="4">
    <source>
        <dbReference type="ARBA" id="ARBA00022989"/>
    </source>
</evidence>
<dbReference type="GO" id="GO:0022857">
    <property type="term" value="F:transmembrane transporter activity"/>
    <property type="evidence" value="ECO:0007669"/>
    <property type="project" value="TreeGrafter"/>
</dbReference>
<dbReference type="STRING" id="1237149.C900_00387"/>
<evidence type="ECO:0000256" key="3">
    <source>
        <dbReference type="ARBA" id="ARBA00022692"/>
    </source>
</evidence>
<name>L8JLM9_9BACT</name>
<feature type="transmembrane region" description="Helical" evidence="6">
    <location>
        <begin position="768"/>
        <end position="788"/>
    </location>
</feature>
<dbReference type="Pfam" id="PF02687">
    <property type="entry name" value="FtsX"/>
    <property type="match status" value="2"/>
</dbReference>
<accession>L8JLM9</accession>
<sequence>MLKNYIKIAFRNILRQKSYAFINIFGLAIGMAATILILLFVQDELSYDDYHEKSDRIYRVSRQWLNAEGESSLHLGHCAPPFGPLLQNDFEGIVEEAVRIGSAYGPLITYKEKKIEEDNFYLGDANIFEVFSWPLIEGDPKTALVEPAAVVITETTAQKYFGDEDPMDKMLSYSNFGREVELKVTGVAKDVPLNSHFKWDFMASFATLEQIVGLENLMQNWGSNNYGTYVLLEPNHTIDELKAGIPDFFDRHLGMGHSGQPASVSNKLHFMPVTDIHLHSHLDSEMEANSDIAYVYIYTIIAIFTLVIACINFMNLATARSAKRAKEVGLRKVMGAYRVTLIRQFITESVVFALLALMVASIIVFAILPYFNEFVGKGLTLNFIHNQFVIWLMLATGLFVGIVAGSYPAFFLSAFEPASILKGGHKSVKKFNLRSVLVVFQFFISIALIISVGVVHDQLEYVKNKDLGFNKENILVLPSSNQVYSQFASLKERFESQPGISAATLASRVPSGRLLDSQGASAEVDGEMKNITFRIADVHVDHEYLSSIEAEFVAGRDFDISRASDSTEAFILNEIAVEKIGWQSPEEAIGKPFQYGNRQGTIIGVVKDFHFESLHQSISPIVFLVTTGRASSVMIKYERAKKDEVVAYLKDQWSYLRPGFPFTYFEVDEQFNSQYESEDRLAKVITWFSGLAILIAALGLFGLASFIAEQRIKEIGVRKVLGASVLQILVLLTKGFTVLVFIALVLAAPLAYYGMNKWLTGFAYYGALQVWPFVAAGLFAIAIAWITVSYQTIKAARTNPVDSLRYE</sequence>
<organism evidence="9 10">
    <name type="scientific">Fulvivirga imtechensis AK7</name>
    <dbReference type="NCBI Taxonomy" id="1237149"/>
    <lineage>
        <taxon>Bacteria</taxon>
        <taxon>Pseudomonadati</taxon>
        <taxon>Bacteroidota</taxon>
        <taxon>Cytophagia</taxon>
        <taxon>Cytophagales</taxon>
        <taxon>Fulvivirgaceae</taxon>
        <taxon>Fulvivirga</taxon>
    </lineage>
</organism>
<keyword evidence="10" id="KW-1185">Reference proteome</keyword>
<dbReference type="Proteomes" id="UP000011135">
    <property type="component" value="Unassembled WGS sequence"/>
</dbReference>
<protein>
    <submittedName>
        <fullName evidence="9">Putative FtsX-related transmembrane transport protein</fullName>
    </submittedName>
</protein>
<evidence type="ECO:0000256" key="5">
    <source>
        <dbReference type="ARBA" id="ARBA00023136"/>
    </source>
</evidence>
<dbReference type="PATRIC" id="fig|1237149.3.peg.5503"/>
<keyword evidence="2" id="KW-1003">Cell membrane</keyword>